<dbReference type="SUPFAM" id="SSF46689">
    <property type="entry name" value="Homeodomain-like"/>
    <property type="match status" value="1"/>
</dbReference>
<dbReference type="InterPro" id="IPR049484">
    <property type="entry name" value="Rv0078-like_C"/>
</dbReference>
<evidence type="ECO:0000256" key="2">
    <source>
        <dbReference type="ARBA" id="ARBA00023125"/>
    </source>
</evidence>
<dbReference type="FunFam" id="1.10.10.60:FF:000141">
    <property type="entry name" value="TetR family transcriptional regulator"/>
    <property type="match status" value="1"/>
</dbReference>
<dbReference type="InterPro" id="IPR001647">
    <property type="entry name" value="HTH_TetR"/>
</dbReference>
<dbReference type="InterPro" id="IPR009057">
    <property type="entry name" value="Homeodomain-like_sf"/>
</dbReference>
<evidence type="ECO:0000313" key="7">
    <source>
        <dbReference type="Proteomes" id="UP000371041"/>
    </source>
</evidence>
<dbReference type="PRINTS" id="PR00455">
    <property type="entry name" value="HTHTETR"/>
</dbReference>
<accession>A0A5Q3Q264</accession>
<dbReference type="GO" id="GO:0000976">
    <property type="term" value="F:transcription cis-regulatory region binding"/>
    <property type="evidence" value="ECO:0007669"/>
    <property type="project" value="TreeGrafter"/>
</dbReference>
<dbReference type="EMBL" id="CP045929">
    <property type="protein sequence ID" value="QGK68433.1"/>
    <property type="molecule type" value="Genomic_DNA"/>
</dbReference>
<feature type="DNA-binding region" description="H-T-H motif" evidence="4">
    <location>
        <begin position="36"/>
        <end position="55"/>
    </location>
</feature>
<keyword evidence="7" id="KW-1185">Reference proteome</keyword>
<sequence length="203" mass="22151">MEGVKSRRAQYAEMTRAAVLDSARELFVQRGYDTTSVDDIAKSSQVSKGAIYHHFADKKELFAQLLTDVQQQAMRAVTAAAEATDSEWERALAAAQTYLRGHVENPEARSIVRQAASVLNHDRICEIDEEVALPFIRDTLGRLGGAGMLQPLHIPTTARMILSVLVDATLQIAESDDPATAYTEVDKVLVALVSGLLRSPESA</sequence>
<keyword evidence="1" id="KW-0805">Transcription regulation</keyword>
<evidence type="ECO:0000256" key="4">
    <source>
        <dbReference type="PROSITE-ProRule" id="PRU00335"/>
    </source>
</evidence>
<name>A0A5Q3Q264_9PSEU</name>
<feature type="domain" description="HTH tetR-type" evidence="5">
    <location>
        <begin position="13"/>
        <end position="73"/>
    </location>
</feature>
<reference evidence="7" key="1">
    <citation type="submission" date="2019-11" db="EMBL/GenBank/DDBJ databases">
        <title>The complete genome sequence of Saccharopolyspora sp. E2A.</title>
        <authorList>
            <person name="Zhang G."/>
        </authorList>
    </citation>
    <scope>NUCLEOTIDE SEQUENCE [LARGE SCALE GENOMIC DNA]</scope>
    <source>
        <strain evidence="7">E2A</strain>
    </source>
</reference>
<evidence type="ECO:0000256" key="1">
    <source>
        <dbReference type="ARBA" id="ARBA00023015"/>
    </source>
</evidence>
<organism evidence="6 7">
    <name type="scientific">Allosaccharopolyspora coralli</name>
    <dbReference type="NCBI Taxonomy" id="2665642"/>
    <lineage>
        <taxon>Bacteria</taxon>
        <taxon>Bacillati</taxon>
        <taxon>Actinomycetota</taxon>
        <taxon>Actinomycetes</taxon>
        <taxon>Pseudonocardiales</taxon>
        <taxon>Pseudonocardiaceae</taxon>
        <taxon>Allosaccharopolyspora</taxon>
    </lineage>
</organism>
<dbReference type="PROSITE" id="PS50977">
    <property type="entry name" value="HTH_TETR_2"/>
    <property type="match status" value="1"/>
</dbReference>
<evidence type="ECO:0000259" key="5">
    <source>
        <dbReference type="PROSITE" id="PS50977"/>
    </source>
</evidence>
<dbReference type="InterPro" id="IPR050109">
    <property type="entry name" value="HTH-type_TetR-like_transc_reg"/>
</dbReference>
<dbReference type="Gene3D" id="1.10.357.10">
    <property type="entry name" value="Tetracycline Repressor, domain 2"/>
    <property type="match status" value="1"/>
</dbReference>
<dbReference type="KEGG" id="sace:GIY23_01680"/>
<dbReference type="Proteomes" id="UP000371041">
    <property type="component" value="Chromosome"/>
</dbReference>
<evidence type="ECO:0000313" key="6">
    <source>
        <dbReference type="EMBL" id="QGK68433.1"/>
    </source>
</evidence>
<gene>
    <name evidence="6" type="ORF">GIY23_01680</name>
</gene>
<dbReference type="PANTHER" id="PTHR30055:SF234">
    <property type="entry name" value="HTH-TYPE TRANSCRIPTIONAL REGULATOR BETI"/>
    <property type="match status" value="1"/>
</dbReference>
<dbReference type="RefSeq" id="WP_154075042.1">
    <property type="nucleotide sequence ID" value="NZ_CP045929.1"/>
</dbReference>
<keyword evidence="2 4" id="KW-0238">DNA-binding</keyword>
<dbReference type="AlphaFoldDB" id="A0A5Q3Q264"/>
<dbReference type="Pfam" id="PF00440">
    <property type="entry name" value="TetR_N"/>
    <property type="match status" value="1"/>
</dbReference>
<keyword evidence="3" id="KW-0804">Transcription</keyword>
<dbReference type="Pfam" id="PF21351">
    <property type="entry name" value="TetR_C_41"/>
    <property type="match status" value="1"/>
</dbReference>
<dbReference type="GO" id="GO:0045892">
    <property type="term" value="P:negative regulation of DNA-templated transcription"/>
    <property type="evidence" value="ECO:0007669"/>
    <property type="project" value="UniProtKB-ARBA"/>
</dbReference>
<dbReference type="PROSITE" id="PS01081">
    <property type="entry name" value="HTH_TETR_1"/>
    <property type="match status" value="1"/>
</dbReference>
<protein>
    <submittedName>
        <fullName evidence="6">TetR family transcriptional regulator</fullName>
    </submittedName>
</protein>
<dbReference type="GO" id="GO:0003700">
    <property type="term" value="F:DNA-binding transcription factor activity"/>
    <property type="evidence" value="ECO:0007669"/>
    <property type="project" value="TreeGrafter"/>
</dbReference>
<dbReference type="PANTHER" id="PTHR30055">
    <property type="entry name" value="HTH-TYPE TRANSCRIPTIONAL REGULATOR RUTR"/>
    <property type="match status" value="1"/>
</dbReference>
<proteinExistence type="predicted"/>
<evidence type="ECO:0000256" key="3">
    <source>
        <dbReference type="ARBA" id="ARBA00023163"/>
    </source>
</evidence>
<dbReference type="InterPro" id="IPR023772">
    <property type="entry name" value="DNA-bd_HTH_TetR-type_CS"/>
</dbReference>